<evidence type="ECO:0000256" key="1">
    <source>
        <dbReference type="ARBA" id="ARBA00022553"/>
    </source>
</evidence>
<dbReference type="OrthoDB" id="9790442at2"/>
<dbReference type="GO" id="GO:0006355">
    <property type="term" value="P:regulation of DNA-templated transcription"/>
    <property type="evidence" value="ECO:0007669"/>
    <property type="project" value="InterPro"/>
</dbReference>
<keyword evidence="11" id="KW-1185">Reference proteome</keyword>
<evidence type="ECO:0000313" key="10">
    <source>
        <dbReference type="EMBL" id="KEQ30646.1"/>
    </source>
</evidence>
<keyword evidence="2" id="KW-0902">Two-component regulatory system</keyword>
<sequence length="224" mass="25321">MNILLIEDEPKVSGFIKKGLEEQLHNVSVAYDGNMGSKMALEHEYDLIILDVVLPYINGMEICKMIRQVKKEVPVLMLSALDTVNDKVQGLENGADDYLTKPFHFAELLARIKALSRRKDMVLPGTLYKIADLEMDCYKKTVTRNGKLILLSAKEFILLEVLLANKNRVLSRIYIAEAVWGISFNRGTNLIDVYINYLRAKIDKGFSAPLIHTVIGMGYVIKES</sequence>
<keyword evidence="4 7" id="KW-0238">DNA-binding</keyword>
<dbReference type="InterPro" id="IPR036388">
    <property type="entry name" value="WH-like_DNA-bd_sf"/>
</dbReference>
<evidence type="ECO:0000256" key="2">
    <source>
        <dbReference type="ARBA" id="ARBA00023012"/>
    </source>
</evidence>
<feature type="domain" description="Response regulatory" evidence="8">
    <location>
        <begin position="2"/>
        <end position="116"/>
    </location>
</feature>
<keyword evidence="3" id="KW-0805">Transcription regulation</keyword>
<dbReference type="FunFam" id="3.40.50.2300:FF:000001">
    <property type="entry name" value="DNA-binding response regulator PhoB"/>
    <property type="match status" value="1"/>
</dbReference>
<dbReference type="InterPro" id="IPR039420">
    <property type="entry name" value="WalR-like"/>
</dbReference>
<keyword evidence="1 6" id="KW-0597">Phosphoprotein</keyword>
<dbReference type="PANTHER" id="PTHR48111:SF22">
    <property type="entry name" value="REGULATOR OF RPOS"/>
    <property type="match status" value="1"/>
</dbReference>
<gene>
    <name evidence="10" type="ORF">N180_05350</name>
</gene>
<evidence type="ECO:0000256" key="5">
    <source>
        <dbReference type="ARBA" id="ARBA00023163"/>
    </source>
</evidence>
<dbReference type="SMART" id="SM00448">
    <property type="entry name" value="REC"/>
    <property type="match status" value="1"/>
</dbReference>
<proteinExistence type="predicted"/>
<dbReference type="EMBL" id="JNFF01000033">
    <property type="protein sequence ID" value="KEQ30646.1"/>
    <property type="molecule type" value="Genomic_DNA"/>
</dbReference>
<dbReference type="PROSITE" id="PS51755">
    <property type="entry name" value="OMPR_PHOB"/>
    <property type="match status" value="1"/>
</dbReference>
<dbReference type="SMART" id="SM00862">
    <property type="entry name" value="Trans_reg_C"/>
    <property type="match status" value="1"/>
</dbReference>
<reference evidence="10 11" key="1">
    <citation type="journal article" date="1992" name="Int. J. Syst. Bacteriol.">
        <title>Sphingobacterium antarcticus sp. nov. a Psychrotrophic Bacterium from the Soils of Schirmacher Oasis, Antarctica.</title>
        <authorList>
            <person name="Shivaji S."/>
            <person name="Ray M.K."/>
            <person name="Rao N.S."/>
            <person name="Saiserr L."/>
            <person name="Jagannadham M.V."/>
            <person name="Kumar G.S."/>
            <person name="Reddy G."/>
            <person name="Bhargava P.M."/>
        </authorList>
    </citation>
    <scope>NUCLEOTIDE SEQUENCE [LARGE SCALE GENOMIC DNA]</scope>
    <source>
        <strain evidence="10 11">4BY</strain>
    </source>
</reference>
<dbReference type="FunFam" id="1.10.10.10:FF:000005">
    <property type="entry name" value="Two-component system response regulator"/>
    <property type="match status" value="1"/>
</dbReference>
<dbReference type="eggNOG" id="COG0745">
    <property type="taxonomic scope" value="Bacteria"/>
</dbReference>
<dbReference type="PROSITE" id="PS50110">
    <property type="entry name" value="RESPONSE_REGULATORY"/>
    <property type="match status" value="1"/>
</dbReference>
<feature type="modified residue" description="4-aspartylphosphate" evidence="6">
    <location>
        <position position="51"/>
    </location>
</feature>
<dbReference type="Pfam" id="PF00486">
    <property type="entry name" value="Trans_reg_C"/>
    <property type="match status" value="1"/>
</dbReference>
<feature type="domain" description="OmpR/PhoB-type" evidence="9">
    <location>
        <begin position="125"/>
        <end position="223"/>
    </location>
</feature>
<dbReference type="GO" id="GO:0000156">
    <property type="term" value="F:phosphorelay response regulator activity"/>
    <property type="evidence" value="ECO:0007669"/>
    <property type="project" value="TreeGrafter"/>
</dbReference>
<dbReference type="GO" id="GO:0005829">
    <property type="term" value="C:cytosol"/>
    <property type="evidence" value="ECO:0007669"/>
    <property type="project" value="TreeGrafter"/>
</dbReference>
<dbReference type="Gene3D" id="3.40.50.2300">
    <property type="match status" value="1"/>
</dbReference>
<dbReference type="SUPFAM" id="SSF46894">
    <property type="entry name" value="C-terminal effector domain of the bipartite response regulators"/>
    <property type="match status" value="1"/>
</dbReference>
<evidence type="ECO:0000256" key="7">
    <source>
        <dbReference type="PROSITE-ProRule" id="PRU01091"/>
    </source>
</evidence>
<evidence type="ECO:0000256" key="3">
    <source>
        <dbReference type="ARBA" id="ARBA00023015"/>
    </source>
</evidence>
<accession>A0A081PIX3</accession>
<dbReference type="SUPFAM" id="SSF52172">
    <property type="entry name" value="CheY-like"/>
    <property type="match status" value="1"/>
</dbReference>
<organism evidence="10 11">
    <name type="scientific">Pedobacter antarcticus 4BY</name>
    <dbReference type="NCBI Taxonomy" id="1358423"/>
    <lineage>
        <taxon>Bacteria</taxon>
        <taxon>Pseudomonadati</taxon>
        <taxon>Bacteroidota</taxon>
        <taxon>Sphingobacteriia</taxon>
        <taxon>Sphingobacteriales</taxon>
        <taxon>Sphingobacteriaceae</taxon>
        <taxon>Pedobacter</taxon>
    </lineage>
</organism>
<dbReference type="Proteomes" id="UP000028007">
    <property type="component" value="Unassembled WGS sequence"/>
</dbReference>
<dbReference type="GO" id="GO:0000976">
    <property type="term" value="F:transcription cis-regulatory region binding"/>
    <property type="evidence" value="ECO:0007669"/>
    <property type="project" value="TreeGrafter"/>
</dbReference>
<protein>
    <submittedName>
        <fullName evidence="10">Transcriptional regulator</fullName>
    </submittedName>
</protein>
<dbReference type="CDD" id="cd19935">
    <property type="entry name" value="REC_OmpR_CusR-like"/>
    <property type="match status" value="1"/>
</dbReference>
<keyword evidence="5" id="KW-0804">Transcription</keyword>
<feature type="DNA-binding region" description="OmpR/PhoB-type" evidence="7">
    <location>
        <begin position="125"/>
        <end position="223"/>
    </location>
</feature>
<evidence type="ECO:0000313" key="11">
    <source>
        <dbReference type="Proteomes" id="UP000028007"/>
    </source>
</evidence>
<dbReference type="InterPro" id="IPR011006">
    <property type="entry name" value="CheY-like_superfamily"/>
</dbReference>
<name>A0A081PIX3_9SPHI</name>
<dbReference type="InterPro" id="IPR016032">
    <property type="entry name" value="Sig_transdc_resp-reg_C-effctor"/>
</dbReference>
<evidence type="ECO:0000259" key="9">
    <source>
        <dbReference type="PROSITE" id="PS51755"/>
    </source>
</evidence>
<dbReference type="InterPro" id="IPR001789">
    <property type="entry name" value="Sig_transdc_resp-reg_receiver"/>
</dbReference>
<evidence type="ECO:0000256" key="6">
    <source>
        <dbReference type="PROSITE-ProRule" id="PRU00169"/>
    </source>
</evidence>
<dbReference type="PANTHER" id="PTHR48111">
    <property type="entry name" value="REGULATOR OF RPOS"/>
    <property type="match status" value="1"/>
</dbReference>
<evidence type="ECO:0000259" key="8">
    <source>
        <dbReference type="PROSITE" id="PS50110"/>
    </source>
</evidence>
<evidence type="ECO:0000256" key="4">
    <source>
        <dbReference type="ARBA" id="ARBA00023125"/>
    </source>
</evidence>
<dbReference type="GO" id="GO:0032993">
    <property type="term" value="C:protein-DNA complex"/>
    <property type="evidence" value="ECO:0007669"/>
    <property type="project" value="TreeGrafter"/>
</dbReference>
<dbReference type="Gene3D" id="6.10.250.690">
    <property type="match status" value="1"/>
</dbReference>
<comment type="caution">
    <text evidence="10">The sequence shown here is derived from an EMBL/GenBank/DDBJ whole genome shotgun (WGS) entry which is preliminary data.</text>
</comment>
<dbReference type="Pfam" id="PF00072">
    <property type="entry name" value="Response_reg"/>
    <property type="match status" value="1"/>
</dbReference>
<dbReference type="InterPro" id="IPR001867">
    <property type="entry name" value="OmpR/PhoB-type_DNA-bd"/>
</dbReference>
<dbReference type="AlphaFoldDB" id="A0A081PIX3"/>
<dbReference type="Gene3D" id="1.10.10.10">
    <property type="entry name" value="Winged helix-like DNA-binding domain superfamily/Winged helix DNA-binding domain"/>
    <property type="match status" value="1"/>
</dbReference>
<dbReference type="CDD" id="cd00383">
    <property type="entry name" value="trans_reg_C"/>
    <property type="match status" value="1"/>
</dbReference>
<dbReference type="RefSeq" id="WP_037439406.1">
    <property type="nucleotide sequence ID" value="NZ_JNFF01000033.1"/>
</dbReference>